<dbReference type="InterPro" id="IPR011990">
    <property type="entry name" value="TPR-like_helical_dom_sf"/>
</dbReference>
<gene>
    <name evidence="1" type="ORF">A1O9_05447</name>
</gene>
<dbReference type="VEuPathDB" id="FungiDB:A1O9_05447"/>
<evidence type="ECO:0000313" key="2">
    <source>
        <dbReference type="Proteomes" id="UP000027920"/>
    </source>
</evidence>
<protein>
    <submittedName>
        <fullName evidence="1">Uncharacterized protein</fullName>
    </submittedName>
</protein>
<reference evidence="1 2" key="1">
    <citation type="submission" date="2013-03" db="EMBL/GenBank/DDBJ databases">
        <title>The Genome Sequence of Exophiala aquamarina CBS 119918.</title>
        <authorList>
            <consortium name="The Broad Institute Genomics Platform"/>
            <person name="Cuomo C."/>
            <person name="de Hoog S."/>
            <person name="Gorbushina A."/>
            <person name="Walker B."/>
            <person name="Young S.K."/>
            <person name="Zeng Q."/>
            <person name="Gargeya S."/>
            <person name="Fitzgerald M."/>
            <person name="Haas B."/>
            <person name="Abouelleil A."/>
            <person name="Allen A.W."/>
            <person name="Alvarado L."/>
            <person name="Arachchi H.M."/>
            <person name="Berlin A.M."/>
            <person name="Chapman S.B."/>
            <person name="Gainer-Dewar J."/>
            <person name="Goldberg J."/>
            <person name="Griggs A."/>
            <person name="Gujja S."/>
            <person name="Hansen M."/>
            <person name="Howarth C."/>
            <person name="Imamovic A."/>
            <person name="Ireland A."/>
            <person name="Larimer J."/>
            <person name="McCowan C."/>
            <person name="Murphy C."/>
            <person name="Pearson M."/>
            <person name="Poon T.W."/>
            <person name="Priest M."/>
            <person name="Roberts A."/>
            <person name="Saif S."/>
            <person name="Shea T."/>
            <person name="Sisk P."/>
            <person name="Sykes S."/>
            <person name="Wortman J."/>
            <person name="Nusbaum C."/>
            <person name="Birren B."/>
        </authorList>
    </citation>
    <scope>NUCLEOTIDE SEQUENCE [LARGE SCALE GENOMIC DNA]</scope>
    <source>
        <strain evidence="1 2">CBS 119918</strain>
    </source>
</reference>
<name>A0A072PPT5_9EURO</name>
<dbReference type="OrthoDB" id="4120815at2759"/>
<comment type="caution">
    <text evidence="1">The sequence shown here is derived from an EMBL/GenBank/DDBJ whole genome shotgun (WGS) entry which is preliminary data.</text>
</comment>
<dbReference type="Gene3D" id="1.25.40.10">
    <property type="entry name" value="Tetratricopeptide repeat domain"/>
    <property type="match status" value="1"/>
</dbReference>
<dbReference type="STRING" id="1182545.A0A072PPT5"/>
<evidence type="ECO:0000313" key="1">
    <source>
        <dbReference type="EMBL" id="KEF57530.1"/>
    </source>
</evidence>
<dbReference type="PANTHER" id="PTHR46082:SF6">
    <property type="entry name" value="AAA+ ATPASE DOMAIN-CONTAINING PROTEIN-RELATED"/>
    <property type="match status" value="1"/>
</dbReference>
<dbReference type="InterPro" id="IPR053137">
    <property type="entry name" value="NLR-like"/>
</dbReference>
<organism evidence="1 2">
    <name type="scientific">Exophiala aquamarina CBS 119918</name>
    <dbReference type="NCBI Taxonomy" id="1182545"/>
    <lineage>
        <taxon>Eukaryota</taxon>
        <taxon>Fungi</taxon>
        <taxon>Dikarya</taxon>
        <taxon>Ascomycota</taxon>
        <taxon>Pezizomycotina</taxon>
        <taxon>Eurotiomycetes</taxon>
        <taxon>Chaetothyriomycetidae</taxon>
        <taxon>Chaetothyriales</taxon>
        <taxon>Herpotrichiellaceae</taxon>
        <taxon>Exophiala</taxon>
    </lineage>
</organism>
<dbReference type="GeneID" id="25280373"/>
<dbReference type="HOGENOM" id="CLU_053909_0_0_1"/>
<dbReference type="SUPFAM" id="SSF48452">
    <property type="entry name" value="TPR-like"/>
    <property type="match status" value="1"/>
</dbReference>
<sequence length="369" mass="41648">MEVLFGSSENPDGVYQYLPDSGDGAILITTRSKDVALGVGGEMVILSEMKVEEATNLLTKTLVDKRLVKDERGVTSLLKQLTYLPLAITQVGAYINRNRVLIAKYVELLTGTEQDVVSLMSREFHVSTRYRGSRNAVATSWPVSFHEIQKSDAAAIKLSLFLSCIKPKAIPQSILPSLTSEEAMVKAIGTLDGYVFLVRRGDTDIFDMHSLVHLATRIWIGRNALMPQAERDAIQHMAAIFPSVSYENWNQWRVYLPHALRLLRGKETVAMEESYDLYFDVGLCMREDGRIKEAVTCFEKCYHWRQDHLPSNDPAKLRPQRELASAYGMNGEIKEAVLLLEEVVKIQEETILKHHLDRLLSLHSPAVVY</sequence>
<accession>A0A072PPT5</accession>
<dbReference type="PANTHER" id="PTHR46082">
    <property type="entry name" value="ATP/GTP-BINDING PROTEIN-RELATED"/>
    <property type="match status" value="1"/>
</dbReference>
<dbReference type="RefSeq" id="XP_013260120.1">
    <property type="nucleotide sequence ID" value="XM_013404666.1"/>
</dbReference>
<dbReference type="AlphaFoldDB" id="A0A072PPT5"/>
<proteinExistence type="predicted"/>
<dbReference type="Proteomes" id="UP000027920">
    <property type="component" value="Unassembled WGS sequence"/>
</dbReference>
<dbReference type="EMBL" id="AMGV01000004">
    <property type="protein sequence ID" value="KEF57530.1"/>
    <property type="molecule type" value="Genomic_DNA"/>
</dbReference>
<keyword evidence="2" id="KW-1185">Reference proteome</keyword>